<evidence type="ECO:0000313" key="5">
    <source>
        <dbReference type="Proteomes" id="UP000718564"/>
    </source>
</evidence>
<dbReference type="Gene3D" id="2.120.10.30">
    <property type="entry name" value="TolB, C-terminal domain"/>
    <property type="match status" value="1"/>
</dbReference>
<dbReference type="PROSITE" id="PS51125">
    <property type="entry name" value="NHL"/>
    <property type="match status" value="1"/>
</dbReference>
<evidence type="ECO:0000256" key="3">
    <source>
        <dbReference type="SAM" id="SignalP"/>
    </source>
</evidence>
<reference evidence="4 5" key="1">
    <citation type="submission" date="2018-06" db="EMBL/GenBank/DDBJ databases">
        <title>Comparative genomics of Brasilonema spp. strains.</title>
        <authorList>
            <person name="Alvarenga D.O."/>
            <person name="Fiore M.F."/>
            <person name="Varani A.M."/>
        </authorList>
    </citation>
    <scope>NUCLEOTIDE SEQUENCE [LARGE SCALE GENOMIC DNA]</scope>
    <source>
        <strain evidence="4 5">SPC951</strain>
    </source>
</reference>
<feature type="chain" id="PRO_5046364514" evidence="3">
    <location>
        <begin position="26"/>
        <end position="140"/>
    </location>
</feature>
<protein>
    <submittedName>
        <fullName evidence="4">PEP-CTERM sorting domain-containing beta-propeller repeat protein</fullName>
    </submittedName>
</protein>
<evidence type="ECO:0000256" key="1">
    <source>
        <dbReference type="ARBA" id="ARBA00022737"/>
    </source>
</evidence>
<name>A0ABX1PES3_9CYAN</name>
<proteinExistence type="predicted"/>
<keyword evidence="3" id="KW-0732">Signal</keyword>
<accession>A0ABX1PES3</accession>
<sequence>MKLVKNLSIAILGAGFMVFATAAQAFSLELTYDKSIGSPGFGPGELFVPQGITKDSQGNILITNGRGVNPDGTPNFNIGNKVEKFSPSGEYIGAIGAGGTGPGQFDEPSALEISPVTGDLYVGDVYNNRINQFDSQGNFI</sequence>
<gene>
    <name evidence="4" type="ORF">DP116_27610</name>
</gene>
<dbReference type="EMBL" id="QMEB01000366">
    <property type="protein sequence ID" value="NMG22990.1"/>
    <property type="molecule type" value="Genomic_DNA"/>
</dbReference>
<keyword evidence="5" id="KW-1185">Reference proteome</keyword>
<dbReference type="Proteomes" id="UP000718564">
    <property type="component" value="Unassembled WGS sequence"/>
</dbReference>
<feature type="signal peptide" evidence="3">
    <location>
        <begin position="1"/>
        <end position="25"/>
    </location>
</feature>
<dbReference type="InterPro" id="IPR001258">
    <property type="entry name" value="NHL_repeat"/>
</dbReference>
<evidence type="ECO:0000256" key="2">
    <source>
        <dbReference type="PROSITE-ProRule" id="PRU00504"/>
    </source>
</evidence>
<evidence type="ECO:0000313" key="4">
    <source>
        <dbReference type="EMBL" id="NMG22990.1"/>
    </source>
</evidence>
<dbReference type="InterPro" id="IPR011042">
    <property type="entry name" value="6-blade_b-propeller_TolB-like"/>
</dbReference>
<keyword evidence="1" id="KW-0677">Repeat</keyword>
<comment type="caution">
    <text evidence="4">The sequence shown here is derived from an EMBL/GenBank/DDBJ whole genome shotgun (WGS) entry which is preliminary data.</text>
</comment>
<feature type="repeat" description="NHL" evidence="2">
    <location>
        <begin position="99"/>
        <end position="136"/>
    </location>
</feature>
<organism evidence="4 5">
    <name type="scientific">Brasilonema bromeliae SPC951</name>
    <dbReference type="NCBI Taxonomy" id="385972"/>
    <lineage>
        <taxon>Bacteria</taxon>
        <taxon>Bacillati</taxon>
        <taxon>Cyanobacteriota</taxon>
        <taxon>Cyanophyceae</taxon>
        <taxon>Nostocales</taxon>
        <taxon>Scytonemataceae</taxon>
        <taxon>Brasilonema</taxon>
        <taxon>Bromeliae group (in: Brasilonema)</taxon>
    </lineage>
</organism>
<dbReference type="SUPFAM" id="SSF63829">
    <property type="entry name" value="Calcium-dependent phosphotriesterase"/>
    <property type="match status" value="1"/>
</dbReference>
<feature type="non-terminal residue" evidence="4">
    <location>
        <position position="140"/>
    </location>
</feature>